<dbReference type="Pfam" id="PF12704">
    <property type="entry name" value="MacB_PCD"/>
    <property type="match status" value="1"/>
</dbReference>
<protein>
    <recommendedName>
        <fullName evidence="14">ABC transporter domain-containing protein</fullName>
    </recommendedName>
</protein>
<dbReference type="EMBL" id="METP01000034">
    <property type="protein sequence ID" value="OGC05772.1"/>
    <property type="molecule type" value="Genomic_DNA"/>
</dbReference>
<proteinExistence type="inferred from homology"/>
<gene>
    <name evidence="15" type="ORF">A3H38_03985</name>
</gene>
<dbReference type="InterPro" id="IPR025857">
    <property type="entry name" value="MacB_PCD"/>
</dbReference>
<evidence type="ECO:0000256" key="13">
    <source>
        <dbReference type="SAM" id="Phobius"/>
    </source>
</evidence>
<evidence type="ECO:0000256" key="2">
    <source>
        <dbReference type="ARBA" id="ARBA00022448"/>
    </source>
</evidence>
<organism evidence="15 16">
    <name type="scientific">candidate division WOR-1 bacterium RIFCSPLOWO2_02_FULL_46_20</name>
    <dbReference type="NCBI Taxonomy" id="1802567"/>
    <lineage>
        <taxon>Bacteria</taxon>
        <taxon>Bacillati</taxon>
        <taxon>Saganbacteria</taxon>
    </lineage>
</organism>
<keyword evidence="7" id="KW-0067">ATP-binding</keyword>
<feature type="transmembrane region" description="Helical" evidence="13">
    <location>
        <begin position="575"/>
        <end position="604"/>
    </location>
</feature>
<feature type="transmembrane region" description="Helical" evidence="13">
    <location>
        <begin position="533"/>
        <end position="554"/>
    </location>
</feature>
<dbReference type="Pfam" id="PF02687">
    <property type="entry name" value="FtsX"/>
    <property type="match status" value="1"/>
</dbReference>
<dbReference type="InterPro" id="IPR003838">
    <property type="entry name" value="ABC3_permease_C"/>
</dbReference>
<evidence type="ECO:0000313" key="15">
    <source>
        <dbReference type="EMBL" id="OGC05772.1"/>
    </source>
</evidence>
<evidence type="ECO:0000256" key="4">
    <source>
        <dbReference type="ARBA" id="ARBA00022519"/>
    </source>
</evidence>
<dbReference type="InterPro" id="IPR003439">
    <property type="entry name" value="ABC_transporter-like_ATP-bd"/>
</dbReference>
<evidence type="ECO:0000256" key="12">
    <source>
        <dbReference type="ARBA" id="ARBA00038388"/>
    </source>
</evidence>
<keyword evidence="2" id="KW-0813">Transport</keyword>
<dbReference type="PANTHER" id="PTHR30572">
    <property type="entry name" value="MEMBRANE COMPONENT OF TRANSPORTER-RELATED"/>
    <property type="match status" value="1"/>
</dbReference>
<keyword evidence="9 13" id="KW-0472">Membrane</keyword>
<comment type="similarity">
    <text evidence="11">Belongs to the ABC-4 integral membrane protein family.</text>
</comment>
<sequence length="653" mass="72411">MSLIELKNIARTYYIGGQVPVYALRGVDLTIESGEFVAITGPSGSGKSTLMAVLGLLDKADQGEYLLLGKKISDLNESHFARLRNRFFGFVFQTFNLLPKLNVTDNVMLPFIYAGEDTSEKRKKALENLMKIGLGDRLHHRPNELSGGQQQRAALGRALANDPLVILADEPTGNLDSQSSKEIMELLKQLNEQGNTIIMVTHEHDVAEWASRVLTLHDGKIIRDDKKQGQQRAKTREFTFDEKEKGEHGYWSGLKNYCYEAYLSIVNNKLRSFLSILGVMIGVAAVIAMLALGTGAKKSMEETLSSLGTNLLMVRVQRQEHGVSQGSQGATRFNFVDLEALKGLTSVDYVVPYVSGRAQVVFQSRNWNTSVTGTSVDYPNLRNVQIDTGRFFTRAEANSRAKVVIIGQTVARELFGEENPVGQWIRANRISFNVIGILPKQGAAGWRNLDDQIIMPIKTAMYRLIGEDYINYFEIKVGEVADMQPVTNSIVNEIMRLHRMPESERQRIDIINMVEIQAAASALISTLSYLLGAVAAVSLLVGGIGIMNIMLVMVMERTHEIGLRKALGAQRRDILIQFLIEAVLICLFGGTVGILFGSFVSWILSAFANWNIFISPGSVVLAFTFSVLVGLVFGLWPAWRASKLLPIVALRYE</sequence>
<evidence type="ECO:0000256" key="5">
    <source>
        <dbReference type="ARBA" id="ARBA00022692"/>
    </source>
</evidence>
<keyword evidence="5 13" id="KW-0812">Transmembrane</keyword>
<keyword evidence="4" id="KW-0997">Cell inner membrane</keyword>
<keyword evidence="6" id="KW-0547">Nucleotide-binding</keyword>
<dbReference type="PROSITE" id="PS00211">
    <property type="entry name" value="ABC_TRANSPORTER_1"/>
    <property type="match status" value="1"/>
</dbReference>
<dbReference type="InterPro" id="IPR027417">
    <property type="entry name" value="P-loop_NTPase"/>
</dbReference>
<evidence type="ECO:0000256" key="7">
    <source>
        <dbReference type="ARBA" id="ARBA00022840"/>
    </source>
</evidence>
<feature type="transmembrane region" description="Helical" evidence="13">
    <location>
        <begin position="273"/>
        <end position="292"/>
    </location>
</feature>
<feature type="transmembrane region" description="Helical" evidence="13">
    <location>
        <begin position="610"/>
        <end position="636"/>
    </location>
</feature>
<comment type="similarity">
    <text evidence="12">Belongs to the ABC transporter superfamily. Macrolide exporter (TC 3.A.1.122) family.</text>
</comment>
<dbReference type="GO" id="GO:0046677">
    <property type="term" value="P:response to antibiotic"/>
    <property type="evidence" value="ECO:0007669"/>
    <property type="project" value="UniProtKB-KW"/>
</dbReference>
<keyword evidence="8 13" id="KW-1133">Transmembrane helix</keyword>
<reference evidence="15 16" key="1">
    <citation type="journal article" date="2016" name="Nat. Commun.">
        <title>Thousands of microbial genomes shed light on interconnected biogeochemical processes in an aquifer system.</title>
        <authorList>
            <person name="Anantharaman K."/>
            <person name="Brown C.T."/>
            <person name="Hug L.A."/>
            <person name="Sharon I."/>
            <person name="Castelle C.J."/>
            <person name="Probst A.J."/>
            <person name="Thomas B.C."/>
            <person name="Singh A."/>
            <person name="Wilkins M.J."/>
            <person name="Karaoz U."/>
            <person name="Brodie E.L."/>
            <person name="Williams K.H."/>
            <person name="Hubbard S.S."/>
            <person name="Banfield J.F."/>
        </authorList>
    </citation>
    <scope>NUCLEOTIDE SEQUENCE [LARGE SCALE GENOMIC DNA]</scope>
</reference>
<dbReference type="AlphaFoldDB" id="A0A1F4RC68"/>
<dbReference type="SUPFAM" id="SSF52540">
    <property type="entry name" value="P-loop containing nucleoside triphosphate hydrolases"/>
    <property type="match status" value="1"/>
</dbReference>
<dbReference type="SMART" id="SM00382">
    <property type="entry name" value="AAA"/>
    <property type="match status" value="1"/>
</dbReference>
<evidence type="ECO:0000313" key="16">
    <source>
        <dbReference type="Proteomes" id="UP000176938"/>
    </source>
</evidence>
<dbReference type="PROSITE" id="PS50893">
    <property type="entry name" value="ABC_TRANSPORTER_2"/>
    <property type="match status" value="1"/>
</dbReference>
<accession>A0A1F4RC68</accession>
<dbReference type="GO" id="GO:0005886">
    <property type="term" value="C:plasma membrane"/>
    <property type="evidence" value="ECO:0007669"/>
    <property type="project" value="UniProtKB-SubCell"/>
</dbReference>
<evidence type="ECO:0000259" key="14">
    <source>
        <dbReference type="PROSITE" id="PS50893"/>
    </source>
</evidence>
<dbReference type="PANTHER" id="PTHR30572:SF4">
    <property type="entry name" value="ABC TRANSPORTER PERMEASE YTRF"/>
    <property type="match status" value="1"/>
</dbReference>
<dbReference type="InterPro" id="IPR003593">
    <property type="entry name" value="AAA+_ATPase"/>
</dbReference>
<comment type="subcellular location">
    <subcellularLocation>
        <location evidence="1">Cell inner membrane</location>
        <topology evidence="1">Multi-pass membrane protein</topology>
    </subcellularLocation>
</comment>
<dbReference type="GO" id="GO:0016887">
    <property type="term" value="F:ATP hydrolysis activity"/>
    <property type="evidence" value="ECO:0007669"/>
    <property type="project" value="InterPro"/>
</dbReference>
<evidence type="ECO:0000256" key="3">
    <source>
        <dbReference type="ARBA" id="ARBA00022475"/>
    </source>
</evidence>
<feature type="domain" description="ABC transporter" evidence="14">
    <location>
        <begin position="4"/>
        <end position="243"/>
    </location>
</feature>
<dbReference type="Gene3D" id="3.40.50.300">
    <property type="entry name" value="P-loop containing nucleotide triphosphate hydrolases"/>
    <property type="match status" value="1"/>
</dbReference>
<dbReference type="Proteomes" id="UP000176938">
    <property type="component" value="Unassembled WGS sequence"/>
</dbReference>
<dbReference type="Pfam" id="PF00005">
    <property type="entry name" value="ABC_tran"/>
    <property type="match status" value="1"/>
</dbReference>
<evidence type="ECO:0000256" key="1">
    <source>
        <dbReference type="ARBA" id="ARBA00004429"/>
    </source>
</evidence>
<dbReference type="CDD" id="cd03255">
    <property type="entry name" value="ABC_MJ0796_LolCDE_FtsE"/>
    <property type="match status" value="1"/>
</dbReference>
<keyword evidence="10" id="KW-0046">Antibiotic resistance</keyword>
<evidence type="ECO:0000256" key="8">
    <source>
        <dbReference type="ARBA" id="ARBA00022989"/>
    </source>
</evidence>
<dbReference type="InterPro" id="IPR050250">
    <property type="entry name" value="Macrolide_Exporter_MacB"/>
</dbReference>
<keyword evidence="3" id="KW-1003">Cell membrane</keyword>
<evidence type="ECO:0000256" key="11">
    <source>
        <dbReference type="ARBA" id="ARBA00038076"/>
    </source>
</evidence>
<evidence type="ECO:0000256" key="9">
    <source>
        <dbReference type="ARBA" id="ARBA00023136"/>
    </source>
</evidence>
<comment type="caution">
    <text evidence="15">The sequence shown here is derived from an EMBL/GenBank/DDBJ whole genome shotgun (WGS) entry which is preliminary data.</text>
</comment>
<dbReference type="GO" id="GO:0022857">
    <property type="term" value="F:transmembrane transporter activity"/>
    <property type="evidence" value="ECO:0007669"/>
    <property type="project" value="TreeGrafter"/>
</dbReference>
<dbReference type="InterPro" id="IPR017871">
    <property type="entry name" value="ABC_transporter-like_CS"/>
</dbReference>
<dbReference type="FunFam" id="3.40.50.300:FF:000032">
    <property type="entry name" value="Export ABC transporter ATP-binding protein"/>
    <property type="match status" value="1"/>
</dbReference>
<dbReference type="GO" id="GO:0005524">
    <property type="term" value="F:ATP binding"/>
    <property type="evidence" value="ECO:0007669"/>
    <property type="project" value="UniProtKB-KW"/>
</dbReference>
<dbReference type="GO" id="GO:0098796">
    <property type="term" value="C:membrane protein complex"/>
    <property type="evidence" value="ECO:0007669"/>
    <property type="project" value="UniProtKB-ARBA"/>
</dbReference>
<dbReference type="InterPro" id="IPR017911">
    <property type="entry name" value="MacB-like_ATP-bd"/>
</dbReference>
<evidence type="ECO:0000256" key="10">
    <source>
        <dbReference type="ARBA" id="ARBA00023251"/>
    </source>
</evidence>
<name>A0A1F4RC68_UNCSA</name>
<evidence type="ECO:0000256" key="6">
    <source>
        <dbReference type="ARBA" id="ARBA00022741"/>
    </source>
</evidence>